<reference evidence="1 2" key="1">
    <citation type="journal article" date="2020" name="IScience">
        <title>Genome Sequencing of the Endangered Kingdonia uniflora (Circaeasteraceae, Ranunculales) Reveals Potential Mechanisms of Evolutionary Specialization.</title>
        <authorList>
            <person name="Sun Y."/>
            <person name="Deng T."/>
            <person name="Zhang A."/>
            <person name="Moore M.J."/>
            <person name="Landis J.B."/>
            <person name="Lin N."/>
            <person name="Zhang H."/>
            <person name="Zhang X."/>
            <person name="Huang J."/>
            <person name="Zhang X."/>
            <person name="Sun H."/>
            <person name="Wang H."/>
        </authorList>
    </citation>
    <scope>NUCLEOTIDE SEQUENCE [LARGE SCALE GENOMIC DNA]</scope>
    <source>
        <strain evidence="1">TB1705</strain>
        <tissue evidence="1">Leaf</tissue>
    </source>
</reference>
<gene>
    <name evidence="1" type="ORF">GIB67_042041</name>
</gene>
<dbReference type="InterPro" id="IPR036291">
    <property type="entry name" value="NAD(P)-bd_dom_sf"/>
</dbReference>
<dbReference type="Gene3D" id="3.40.50.720">
    <property type="entry name" value="NAD(P)-binding Rossmann-like Domain"/>
    <property type="match status" value="1"/>
</dbReference>
<evidence type="ECO:0000313" key="2">
    <source>
        <dbReference type="Proteomes" id="UP000541444"/>
    </source>
</evidence>
<dbReference type="PANTHER" id="PTHR48476">
    <property type="entry name" value="SHORT-CHAIN DEHYDROGENASE TIC 32, CHLOROPLASTIC-LIKE"/>
    <property type="match status" value="1"/>
</dbReference>
<protein>
    <submittedName>
        <fullName evidence="1">Uncharacterized protein</fullName>
    </submittedName>
</protein>
<dbReference type="InterPro" id="IPR002347">
    <property type="entry name" value="SDR_fam"/>
</dbReference>
<dbReference type="AlphaFoldDB" id="A0A7J7MW06"/>
<accession>A0A7J7MW06</accession>
<sequence length="241" mass="27102">MGDYTNPNSCMNRICCRCFLEMEVSLEVNLLDIYENLEVSFCIGHLSVSGVHEVPFYDTSDERIIEIQGDGQKKVELKVFVYRCDGCKCKVKKLLQSIEGIMSNIISCFDINNEGIMCSPFELSVDGVELQFATNYLGHFLLTKLLLDNLKTTAKETGREGRVVNVSSVAHKFTQSSDWTSLDNLNDPKKYKAYDAYCRSELSNVLQANELSTRLQEGANVTANSLHPGFIPPNLARYVQL</sequence>
<dbReference type="OrthoDB" id="191139at2759"/>
<dbReference type="PANTHER" id="PTHR48476:SF1">
    <property type="entry name" value="SHORT-CHAIN DEHYDROGENASE TIC 32, CHLOROPLASTIC-LIKE"/>
    <property type="match status" value="1"/>
</dbReference>
<dbReference type="SUPFAM" id="SSF51735">
    <property type="entry name" value="NAD(P)-binding Rossmann-fold domains"/>
    <property type="match status" value="1"/>
</dbReference>
<proteinExistence type="predicted"/>
<dbReference type="InterPro" id="IPR055280">
    <property type="entry name" value="TIC32"/>
</dbReference>
<name>A0A7J7MW06_9MAGN</name>
<evidence type="ECO:0000313" key="1">
    <source>
        <dbReference type="EMBL" id="KAF6158960.1"/>
    </source>
</evidence>
<comment type="caution">
    <text evidence="1">The sequence shown here is derived from an EMBL/GenBank/DDBJ whole genome shotgun (WGS) entry which is preliminary data.</text>
</comment>
<keyword evidence="2" id="KW-1185">Reference proteome</keyword>
<organism evidence="1 2">
    <name type="scientific">Kingdonia uniflora</name>
    <dbReference type="NCBI Taxonomy" id="39325"/>
    <lineage>
        <taxon>Eukaryota</taxon>
        <taxon>Viridiplantae</taxon>
        <taxon>Streptophyta</taxon>
        <taxon>Embryophyta</taxon>
        <taxon>Tracheophyta</taxon>
        <taxon>Spermatophyta</taxon>
        <taxon>Magnoliopsida</taxon>
        <taxon>Ranunculales</taxon>
        <taxon>Circaeasteraceae</taxon>
        <taxon>Kingdonia</taxon>
    </lineage>
</organism>
<dbReference type="Proteomes" id="UP000541444">
    <property type="component" value="Unassembled WGS sequence"/>
</dbReference>
<dbReference type="Pfam" id="PF00106">
    <property type="entry name" value="adh_short"/>
    <property type="match status" value="1"/>
</dbReference>
<dbReference type="EMBL" id="JACGCM010001210">
    <property type="protein sequence ID" value="KAF6158960.1"/>
    <property type="molecule type" value="Genomic_DNA"/>
</dbReference>